<dbReference type="PANTHER" id="PTHR43784">
    <property type="entry name" value="GDSL-LIKE LIPASE/ACYLHYDROLASE, PUTATIVE (AFU_ORTHOLOGUE AFUA_2G00820)-RELATED"/>
    <property type="match status" value="1"/>
</dbReference>
<keyword evidence="3" id="KW-0378">Hydrolase</keyword>
<comment type="caution">
    <text evidence="3">The sequence shown here is derived from an EMBL/GenBank/DDBJ whole genome shotgun (WGS) entry which is preliminary data.</text>
</comment>
<protein>
    <submittedName>
        <fullName evidence="3">SGNH/GDSL hydrolase family protein</fullName>
    </submittedName>
</protein>
<evidence type="ECO:0000259" key="2">
    <source>
        <dbReference type="Pfam" id="PF13472"/>
    </source>
</evidence>
<feature type="chain" id="PRO_5045565692" evidence="1">
    <location>
        <begin position="25"/>
        <end position="419"/>
    </location>
</feature>
<proteinExistence type="predicted"/>
<dbReference type="InterPro" id="IPR036514">
    <property type="entry name" value="SGNH_hydro_sf"/>
</dbReference>
<sequence>MLRSKMFFLIVAATVLLGITAGFTNQNNENTKVRNKSDHHLNWIGAWSASPQSPYDSGISQEGFENQTVRMIVNPHAFGDQVRLRFSNTFSLQPLTFGKVGIALSNGGAETIPGSQKHVTFSGKQSITLQPGAEVISDPLAFKVKDGQNLAISVYVPEASGPTTWHRLSRQTSYISESGDHTDEADGNVYTDSVVSWFWLSAVDVLTKNNYGRVIVTLGDSITDGHSSTIDANLRWPDILDDRLDKKYANKNFSVLNSGISGNKILRDSPSYGANALARLNRDVLSQTGATDVILLEGINDIGHTPHTLDSGKIIAGMEQIAAQVHAKGLRIYAGTLLPFRDTTINGYFTEEGEIVRQEVNHWIRTSGVFDDFIDFDKVMQDPEHPQKLRKEYDSGDHLHPNDAGYHAMAEAIDLTLFR</sequence>
<evidence type="ECO:0000313" key="4">
    <source>
        <dbReference type="Proteomes" id="UP001168694"/>
    </source>
</evidence>
<dbReference type="Proteomes" id="UP001168694">
    <property type="component" value="Unassembled WGS sequence"/>
</dbReference>
<evidence type="ECO:0000256" key="1">
    <source>
        <dbReference type="SAM" id="SignalP"/>
    </source>
</evidence>
<dbReference type="GO" id="GO:0016787">
    <property type="term" value="F:hydrolase activity"/>
    <property type="evidence" value="ECO:0007669"/>
    <property type="project" value="UniProtKB-KW"/>
</dbReference>
<dbReference type="Pfam" id="PF13472">
    <property type="entry name" value="Lipase_GDSL_2"/>
    <property type="match status" value="1"/>
</dbReference>
<evidence type="ECO:0000313" key="3">
    <source>
        <dbReference type="EMBL" id="MDN4074360.1"/>
    </source>
</evidence>
<keyword evidence="1" id="KW-0732">Signal</keyword>
<dbReference type="InterPro" id="IPR053140">
    <property type="entry name" value="GDSL_Rv0518-like"/>
</dbReference>
<dbReference type="InterPro" id="IPR013830">
    <property type="entry name" value="SGNH_hydro"/>
</dbReference>
<dbReference type="EMBL" id="JAUHLN010000003">
    <property type="protein sequence ID" value="MDN4074360.1"/>
    <property type="molecule type" value="Genomic_DNA"/>
</dbReference>
<feature type="domain" description="SGNH hydrolase-type esterase" evidence="2">
    <location>
        <begin position="218"/>
        <end position="407"/>
    </location>
</feature>
<gene>
    <name evidence="3" type="ORF">QYF49_15340</name>
</gene>
<dbReference type="Gene3D" id="3.40.50.1110">
    <property type="entry name" value="SGNH hydrolase"/>
    <property type="match status" value="1"/>
</dbReference>
<dbReference type="SUPFAM" id="SSF52266">
    <property type="entry name" value="SGNH hydrolase"/>
    <property type="match status" value="1"/>
</dbReference>
<reference evidence="3" key="1">
    <citation type="submission" date="2023-06" db="EMBL/GenBank/DDBJ databases">
        <title>Draft Genome Sequences of Representative Paenibacillus Polymyxa, Bacillus cereus, Fictibacillus sp., and Brevibacillus agri Strains Isolated from Amazonian Dark Earth.</title>
        <authorList>
            <person name="Pellegrinetti T.A."/>
            <person name="Cunha I.C.M."/>
            <person name="Chaves M.G."/>
            <person name="Freitas A.S."/>
            <person name="Silva A.V.R."/>
            <person name="Tsai S.M."/>
            <person name="Mendes L.W."/>
        </authorList>
    </citation>
    <scope>NUCLEOTIDE SEQUENCE</scope>
    <source>
        <strain evidence="3">CENA-BCM004</strain>
    </source>
</reference>
<dbReference type="RefSeq" id="WP_290400494.1">
    <property type="nucleotide sequence ID" value="NZ_JAUHLN010000003.1"/>
</dbReference>
<name>A0ABT8E8Z8_9BACL</name>
<organism evidence="3 4">
    <name type="scientific">Fictibacillus terranigra</name>
    <dbReference type="NCBI Taxonomy" id="3058424"/>
    <lineage>
        <taxon>Bacteria</taxon>
        <taxon>Bacillati</taxon>
        <taxon>Bacillota</taxon>
        <taxon>Bacilli</taxon>
        <taxon>Bacillales</taxon>
        <taxon>Fictibacillaceae</taxon>
        <taxon>Fictibacillus</taxon>
    </lineage>
</organism>
<keyword evidence="4" id="KW-1185">Reference proteome</keyword>
<dbReference type="PANTHER" id="PTHR43784:SF2">
    <property type="entry name" value="GDSL-LIKE LIPASE_ACYLHYDROLASE, PUTATIVE (AFU_ORTHOLOGUE AFUA_2G00820)-RELATED"/>
    <property type="match status" value="1"/>
</dbReference>
<dbReference type="CDD" id="cd01830">
    <property type="entry name" value="XynE_like"/>
    <property type="match status" value="1"/>
</dbReference>
<feature type="signal peptide" evidence="1">
    <location>
        <begin position="1"/>
        <end position="24"/>
    </location>
</feature>
<accession>A0ABT8E8Z8</accession>